<feature type="binding site" evidence="13">
    <location>
        <position position="101"/>
    </location>
    <ligand>
        <name>FAD</name>
        <dbReference type="ChEBI" id="CHEBI:57692"/>
    </ligand>
</feature>
<keyword evidence="10 14" id="KW-0520">NAD</keyword>
<evidence type="ECO:0000256" key="3">
    <source>
        <dbReference type="ARBA" id="ARBA00006105"/>
    </source>
</evidence>
<feature type="binding site" evidence="13">
    <location>
        <position position="128"/>
    </location>
    <ligand>
        <name>FAD</name>
        <dbReference type="ChEBI" id="CHEBI:57692"/>
    </ligand>
</feature>
<dbReference type="InterPro" id="IPR008333">
    <property type="entry name" value="Cbr1-like_FAD-bd_dom"/>
</dbReference>
<dbReference type="Gene3D" id="3.40.50.80">
    <property type="entry name" value="Nucleotide-binding domain of ferredoxin-NADP reductase (FNR) module"/>
    <property type="match status" value="1"/>
</dbReference>
<evidence type="ECO:0000313" key="17">
    <source>
        <dbReference type="EMBL" id="KAK4523266.1"/>
    </source>
</evidence>
<dbReference type="EMBL" id="JANCYU010000013">
    <property type="protein sequence ID" value="KAK4523266.1"/>
    <property type="molecule type" value="Genomic_DNA"/>
</dbReference>
<proteinExistence type="inferred from homology"/>
<keyword evidence="11" id="KW-0496">Mitochondrion</keyword>
<dbReference type="EC" id="1.6.2.2" evidence="14"/>
<evidence type="ECO:0000256" key="8">
    <source>
        <dbReference type="ARBA" id="ARBA00022989"/>
    </source>
</evidence>
<feature type="binding site" evidence="13">
    <location>
        <position position="117"/>
    </location>
    <ligand>
        <name>FAD</name>
        <dbReference type="ChEBI" id="CHEBI:57692"/>
    </ligand>
</feature>
<dbReference type="InterPro" id="IPR001709">
    <property type="entry name" value="Flavoprot_Pyr_Nucl_cyt_Rdtase"/>
</dbReference>
<keyword evidence="5 15" id="KW-0812">Transmembrane</keyword>
<gene>
    <name evidence="17" type="ORF">GAYE_PCTG50G1159</name>
</gene>
<dbReference type="AlphaFoldDB" id="A0AAV9I7J8"/>
<evidence type="ECO:0000259" key="16">
    <source>
        <dbReference type="PROSITE" id="PS51384"/>
    </source>
</evidence>
<evidence type="ECO:0000256" key="5">
    <source>
        <dbReference type="ARBA" id="ARBA00022692"/>
    </source>
</evidence>
<evidence type="ECO:0000256" key="6">
    <source>
        <dbReference type="ARBA" id="ARBA00022787"/>
    </source>
</evidence>
<feature type="binding site" evidence="13">
    <location>
        <position position="102"/>
    </location>
    <ligand>
        <name>FAD</name>
        <dbReference type="ChEBI" id="CHEBI:57692"/>
    </ligand>
</feature>
<accession>A0AAV9I7J8</accession>
<dbReference type="PANTHER" id="PTHR19370">
    <property type="entry name" value="NADH-CYTOCHROME B5 REDUCTASE"/>
    <property type="match status" value="1"/>
</dbReference>
<dbReference type="SUPFAM" id="SSF63380">
    <property type="entry name" value="Riboflavin synthase domain-like"/>
    <property type="match status" value="1"/>
</dbReference>
<organism evidence="17 18">
    <name type="scientific">Galdieria yellowstonensis</name>
    <dbReference type="NCBI Taxonomy" id="3028027"/>
    <lineage>
        <taxon>Eukaryota</taxon>
        <taxon>Rhodophyta</taxon>
        <taxon>Bangiophyceae</taxon>
        <taxon>Galdieriales</taxon>
        <taxon>Galdieriaceae</taxon>
        <taxon>Galdieria</taxon>
    </lineage>
</organism>
<evidence type="ECO:0000256" key="1">
    <source>
        <dbReference type="ARBA" id="ARBA00001974"/>
    </source>
</evidence>
<feature type="binding site" evidence="13">
    <location>
        <position position="170"/>
    </location>
    <ligand>
        <name>FAD</name>
        <dbReference type="ChEBI" id="CHEBI:57692"/>
    </ligand>
</feature>
<feature type="domain" description="FAD-binding FR-type" evidence="16">
    <location>
        <begin position="48"/>
        <end position="153"/>
    </location>
</feature>
<name>A0AAV9I7J8_9RHOD</name>
<dbReference type="GO" id="GO:0090524">
    <property type="term" value="F:cytochrome-b5 reductase activity, acting on NADH"/>
    <property type="evidence" value="ECO:0007669"/>
    <property type="project" value="UniProtKB-EC"/>
</dbReference>
<comment type="subcellular location">
    <subcellularLocation>
        <location evidence="2">Mitochondrion outer membrane</location>
    </subcellularLocation>
</comment>
<evidence type="ECO:0000256" key="15">
    <source>
        <dbReference type="SAM" id="Phobius"/>
    </source>
</evidence>
<dbReference type="Pfam" id="PF00175">
    <property type="entry name" value="NAD_binding_1"/>
    <property type="match status" value="1"/>
</dbReference>
<keyword evidence="8 15" id="KW-1133">Transmembrane helix</keyword>
<dbReference type="PANTHER" id="PTHR19370:SF184">
    <property type="entry name" value="NADH-CYTOCHROME B5 REDUCTASE-LIKE"/>
    <property type="match status" value="1"/>
</dbReference>
<sequence length="285" mass="32064">MLLLQGGGGAMMSSQTIVFSILVGVVFGALSYIGYHRRKKPSGPLDPVEYREFPLVEKTVVSHNTRKFRFALPNSEATLNLPLGKHVYVKAIVDNKEVSRPYTPISPKETKGYFELLIKVYPAPFGTMSRYLDSLKCGDTVLVRGPKGKFTYSRNMRKCLGMIAGGTGITPMYQLIQAILNDPQEVTQIRLIFANVTVDDILLREELEAFARKHSRFQVFFVLNQPPENWQQGVGFVVREHVEQHIGAPESGQKMVLHCGPPPMNKAVRSILLDMGYKEDDLFKF</sequence>
<dbReference type="InterPro" id="IPR017938">
    <property type="entry name" value="Riboflavin_synthase-like_b-brl"/>
</dbReference>
<keyword evidence="6" id="KW-1000">Mitochondrion outer membrane</keyword>
<evidence type="ECO:0000256" key="7">
    <source>
        <dbReference type="ARBA" id="ARBA00022827"/>
    </source>
</evidence>
<keyword evidence="9 14" id="KW-0560">Oxidoreductase</keyword>
<evidence type="ECO:0000256" key="4">
    <source>
        <dbReference type="ARBA" id="ARBA00022630"/>
    </source>
</evidence>
<feature type="binding site" evidence="13">
    <location>
        <position position="119"/>
    </location>
    <ligand>
        <name>FAD</name>
        <dbReference type="ChEBI" id="CHEBI:57692"/>
    </ligand>
</feature>
<evidence type="ECO:0000256" key="9">
    <source>
        <dbReference type="ARBA" id="ARBA00023002"/>
    </source>
</evidence>
<dbReference type="SUPFAM" id="SSF52343">
    <property type="entry name" value="Ferredoxin reductase-like, C-terminal NADP-linked domain"/>
    <property type="match status" value="1"/>
</dbReference>
<comment type="similarity">
    <text evidence="3 14">Belongs to the flavoprotein pyridine nucleotide cytochrome reductase family.</text>
</comment>
<dbReference type="Pfam" id="PF00970">
    <property type="entry name" value="FAD_binding_6"/>
    <property type="match status" value="1"/>
</dbReference>
<evidence type="ECO:0000313" key="18">
    <source>
        <dbReference type="Proteomes" id="UP001300502"/>
    </source>
</evidence>
<dbReference type="PRINTS" id="PR00371">
    <property type="entry name" value="FPNCR"/>
</dbReference>
<protein>
    <recommendedName>
        <fullName evidence="14">NADH-cytochrome b5 reductase</fullName>
        <ecNumber evidence="14">1.6.2.2</ecNumber>
    </recommendedName>
</protein>
<keyword evidence="18" id="KW-1185">Reference proteome</keyword>
<feature type="binding site" evidence="13">
    <location>
        <position position="100"/>
    </location>
    <ligand>
        <name>FAD</name>
        <dbReference type="ChEBI" id="CHEBI:57692"/>
    </ligand>
</feature>
<feature type="transmembrane region" description="Helical" evidence="15">
    <location>
        <begin position="12"/>
        <end position="35"/>
    </location>
</feature>
<comment type="cofactor">
    <cofactor evidence="1 13 14">
        <name>FAD</name>
        <dbReference type="ChEBI" id="CHEBI:57692"/>
    </cofactor>
</comment>
<dbReference type="Proteomes" id="UP001300502">
    <property type="component" value="Unassembled WGS sequence"/>
</dbReference>
<reference evidence="17 18" key="1">
    <citation type="submission" date="2022-07" db="EMBL/GenBank/DDBJ databases">
        <title>Genome-wide signatures of adaptation to extreme environments.</title>
        <authorList>
            <person name="Cho C.H."/>
            <person name="Yoon H.S."/>
        </authorList>
    </citation>
    <scope>NUCLEOTIDE SEQUENCE [LARGE SCALE GENOMIC DNA]</scope>
    <source>
        <strain evidence="17 18">108.79 E11</strain>
    </source>
</reference>
<dbReference type="FunFam" id="3.40.50.80:FF:000019">
    <property type="entry name" value="NADH-cytochrome b5 reductase"/>
    <property type="match status" value="1"/>
</dbReference>
<keyword evidence="4 13" id="KW-0285">Flavoprotein</keyword>
<comment type="catalytic activity">
    <reaction evidence="14">
        <text>2 Fe(III)-[cytochrome b5] + NADH = 2 Fe(II)-[cytochrome b5] + NAD(+) + H(+)</text>
        <dbReference type="Rhea" id="RHEA:46680"/>
        <dbReference type="Rhea" id="RHEA-COMP:10438"/>
        <dbReference type="Rhea" id="RHEA-COMP:10439"/>
        <dbReference type="ChEBI" id="CHEBI:15378"/>
        <dbReference type="ChEBI" id="CHEBI:29033"/>
        <dbReference type="ChEBI" id="CHEBI:29034"/>
        <dbReference type="ChEBI" id="CHEBI:57540"/>
        <dbReference type="ChEBI" id="CHEBI:57945"/>
        <dbReference type="EC" id="1.6.2.2"/>
    </reaction>
</comment>
<evidence type="ECO:0000256" key="11">
    <source>
        <dbReference type="ARBA" id="ARBA00023128"/>
    </source>
</evidence>
<keyword evidence="7 13" id="KW-0274">FAD</keyword>
<dbReference type="PRINTS" id="PR00406">
    <property type="entry name" value="CYTB5RDTASE"/>
</dbReference>
<evidence type="ECO:0000256" key="14">
    <source>
        <dbReference type="RuleBase" id="RU361226"/>
    </source>
</evidence>
<dbReference type="Gene3D" id="2.40.30.10">
    <property type="entry name" value="Translation factors"/>
    <property type="match status" value="1"/>
</dbReference>
<dbReference type="InterPro" id="IPR017927">
    <property type="entry name" value="FAD-bd_FR_type"/>
</dbReference>
<dbReference type="GO" id="GO:0005741">
    <property type="term" value="C:mitochondrial outer membrane"/>
    <property type="evidence" value="ECO:0007669"/>
    <property type="project" value="UniProtKB-SubCell"/>
</dbReference>
<evidence type="ECO:0000256" key="12">
    <source>
        <dbReference type="ARBA" id="ARBA00023136"/>
    </source>
</evidence>
<evidence type="ECO:0000256" key="10">
    <source>
        <dbReference type="ARBA" id="ARBA00023027"/>
    </source>
</evidence>
<dbReference type="FunFam" id="2.40.30.10:FF:000032">
    <property type="entry name" value="NADH-cytochrome b5 reductase"/>
    <property type="match status" value="1"/>
</dbReference>
<dbReference type="InterPro" id="IPR039261">
    <property type="entry name" value="FNR_nucleotide-bd"/>
</dbReference>
<dbReference type="GO" id="GO:0005783">
    <property type="term" value="C:endoplasmic reticulum"/>
    <property type="evidence" value="ECO:0007669"/>
    <property type="project" value="TreeGrafter"/>
</dbReference>
<comment type="caution">
    <text evidence="17">The sequence shown here is derived from an EMBL/GenBank/DDBJ whole genome shotgun (WGS) entry which is preliminary data.</text>
</comment>
<dbReference type="CDD" id="cd06183">
    <property type="entry name" value="cyt_b5_reduct_like"/>
    <property type="match status" value="1"/>
</dbReference>
<dbReference type="PROSITE" id="PS51384">
    <property type="entry name" value="FAD_FR"/>
    <property type="match status" value="1"/>
</dbReference>
<feature type="binding site" evidence="13">
    <location>
        <position position="129"/>
    </location>
    <ligand>
        <name>FAD</name>
        <dbReference type="ChEBI" id="CHEBI:57692"/>
    </ligand>
</feature>
<evidence type="ECO:0000256" key="13">
    <source>
        <dbReference type="PIRSR" id="PIRSR601834-1"/>
    </source>
</evidence>
<keyword evidence="12 15" id="KW-0472">Membrane</keyword>
<dbReference type="InterPro" id="IPR001433">
    <property type="entry name" value="OxRdtase_FAD/NAD-bd"/>
</dbReference>
<dbReference type="InterPro" id="IPR001834">
    <property type="entry name" value="CBR-like"/>
</dbReference>
<evidence type="ECO:0000256" key="2">
    <source>
        <dbReference type="ARBA" id="ARBA00004294"/>
    </source>
</evidence>